<dbReference type="Pfam" id="PF03279">
    <property type="entry name" value="Lip_A_acyltrans"/>
    <property type="match status" value="1"/>
</dbReference>
<organism evidence="7 8">
    <name type="scientific">Actinocrinis puniceicyclus</name>
    <dbReference type="NCBI Taxonomy" id="977794"/>
    <lineage>
        <taxon>Bacteria</taxon>
        <taxon>Bacillati</taxon>
        <taxon>Actinomycetota</taxon>
        <taxon>Actinomycetes</taxon>
        <taxon>Catenulisporales</taxon>
        <taxon>Actinospicaceae</taxon>
        <taxon>Actinocrinis</taxon>
    </lineage>
</organism>
<dbReference type="RefSeq" id="WP_211469578.1">
    <property type="nucleotide sequence ID" value="NZ_JAGSXH010000074.1"/>
</dbReference>
<accession>A0A8J7WMS2</accession>
<keyword evidence="3" id="KW-0997">Cell inner membrane</keyword>
<dbReference type="InterPro" id="IPR004960">
    <property type="entry name" value="LipA_acyltrans"/>
</dbReference>
<evidence type="ECO:0000256" key="5">
    <source>
        <dbReference type="ARBA" id="ARBA00023136"/>
    </source>
</evidence>
<dbReference type="PANTHER" id="PTHR30606:SF10">
    <property type="entry name" value="PHOSPHATIDYLINOSITOL MANNOSIDE ACYLTRANSFERASE"/>
    <property type="match status" value="1"/>
</dbReference>
<dbReference type="Proteomes" id="UP000677913">
    <property type="component" value="Unassembled WGS sequence"/>
</dbReference>
<sequence>MSALSDQLTYRLYASGWAAVKRLPERTAYRLFERVADRAWAKRGKGVTRLERNLSRVLGPEATAEQVRALSKQAMRNYLRYWCDTFRLETWSRERVDSTFLIDGVEQMDEAIASGRGAVMALPHMGNWDHAGAWATGRYHGFTTVAERLKPERLFERFVAYRESIGMEVLPLTGGQNPFRGLMRRLKAGGMVCLVAERDLTDNGVPVQFFGETTKLPAGPASLAVATGAPLFPVTLWYEPGHQRALVHPAIEVPAEGTRAQKIAVMCQSLADVFAKGIAEHPADWHMLQRLWLVDLDPAKAPHE</sequence>
<keyword evidence="2" id="KW-1003">Cell membrane</keyword>
<dbReference type="PANTHER" id="PTHR30606">
    <property type="entry name" value="LIPID A BIOSYNTHESIS LAUROYL ACYLTRANSFERASE"/>
    <property type="match status" value="1"/>
</dbReference>
<evidence type="ECO:0000313" key="7">
    <source>
        <dbReference type="EMBL" id="MBS2965221.1"/>
    </source>
</evidence>
<dbReference type="GO" id="GO:0016746">
    <property type="term" value="F:acyltransferase activity"/>
    <property type="evidence" value="ECO:0007669"/>
    <property type="project" value="UniProtKB-KW"/>
</dbReference>
<gene>
    <name evidence="7" type="ORF">KGA66_19380</name>
</gene>
<evidence type="ECO:0000256" key="1">
    <source>
        <dbReference type="ARBA" id="ARBA00004533"/>
    </source>
</evidence>
<evidence type="ECO:0000313" key="8">
    <source>
        <dbReference type="Proteomes" id="UP000677913"/>
    </source>
</evidence>
<dbReference type="NCBIfam" id="NF005919">
    <property type="entry name" value="PRK07920.1"/>
    <property type="match status" value="1"/>
</dbReference>
<comment type="subcellular location">
    <subcellularLocation>
        <location evidence="1">Cell inner membrane</location>
    </subcellularLocation>
</comment>
<evidence type="ECO:0000256" key="2">
    <source>
        <dbReference type="ARBA" id="ARBA00022475"/>
    </source>
</evidence>
<dbReference type="CDD" id="cd07984">
    <property type="entry name" value="LPLAT_LABLAT-like"/>
    <property type="match status" value="1"/>
</dbReference>
<dbReference type="AlphaFoldDB" id="A0A8J7WMS2"/>
<evidence type="ECO:0000256" key="6">
    <source>
        <dbReference type="ARBA" id="ARBA00023315"/>
    </source>
</evidence>
<dbReference type="GO" id="GO:0009247">
    <property type="term" value="P:glycolipid biosynthetic process"/>
    <property type="evidence" value="ECO:0007669"/>
    <property type="project" value="UniProtKB-ARBA"/>
</dbReference>
<keyword evidence="4" id="KW-0808">Transferase</keyword>
<keyword evidence="5" id="KW-0472">Membrane</keyword>
<evidence type="ECO:0000256" key="4">
    <source>
        <dbReference type="ARBA" id="ARBA00022679"/>
    </source>
</evidence>
<evidence type="ECO:0000256" key="3">
    <source>
        <dbReference type="ARBA" id="ARBA00022519"/>
    </source>
</evidence>
<name>A0A8J7WMS2_9ACTN</name>
<protein>
    <submittedName>
        <fullName evidence="7">Phosphatidylinositol mannoside acyltransferase</fullName>
    </submittedName>
</protein>
<dbReference type="EMBL" id="JAGSXH010000074">
    <property type="protein sequence ID" value="MBS2965221.1"/>
    <property type="molecule type" value="Genomic_DNA"/>
</dbReference>
<proteinExistence type="predicted"/>
<dbReference type="GO" id="GO:0005886">
    <property type="term" value="C:plasma membrane"/>
    <property type="evidence" value="ECO:0007669"/>
    <property type="project" value="UniProtKB-SubCell"/>
</dbReference>
<comment type="caution">
    <text evidence="7">The sequence shown here is derived from an EMBL/GenBank/DDBJ whole genome shotgun (WGS) entry which is preliminary data.</text>
</comment>
<keyword evidence="8" id="KW-1185">Reference proteome</keyword>
<keyword evidence="6 7" id="KW-0012">Acyltransferase</keyword>
<reference evidence="7" key="1">
    <citation type="submission" date="2021-04" db="EMBL/GenBank/DDBJ databases">
        <title>Genome based classification of Actinospica acidithermotolerans sp. nov., an actinobacterium isolated from an Indonesian hot spring.</title>
        <authorList>
            <person name="Kusuma A.B."/>
            <person name="Putra K.E."/>
            <person name="Nafisah S."/>
            <person name="Loh J."/>
            <person name="Nouioui I."/>
            <person name="Goodfellow M."/>
        </authorList>
    </citation>
    <scope>NUCLEOTIDE SEQUENCE</scope>
    <source>
        <strain evidence="7">DSM 45618</strain>
    </source>
</reference>